<keyword evidence="5" id="KW-1185">Reference proteome</keyword>
<accession>A0ABS3VTN4</accession>
<dbReference type="EMBL" id="WVUH01000153">
    <property type="protein sequence ID" value="MBO4207894.1"/>
    <property type="molecule type" value="Genomic_DNA"/>
</dbReference>
<dbReference type="PRINTS" id="PR00359">
    <property type="entry name" value="BP450"/>
</dbReference>
<dbReference type="CDD" id="cd11029">
    <property type="entry name" value="CYP107-like"/>
    <property type="match status" value="1"/>
</dbReference>
<dbReference type="SUPFAM" id="SSF48264">
    <property type="entry name" value="Cytochrome P450"/>
    <property type="match status" value="1"/>
</dbReference>
<name>A0ABS3VTN4_MICEH</name>
<dbReference type="RefSeq" id="WP_208814805.1">
    <property type="nucleotide sequence ID" value="NZ_WVUH01000153.1"/>
</dbReference>
<gene>
    <name evidence="4" type="ORF">GSF22_18050</name>
</gene>
<organism evidence="4 5">
    <name type="scientific">Micromonospora echinofusca</name>
    <dbReference type="NCBI Taxonomy" id="47858"/>
    <lineage>
        <taxon>Bacteria</taxon>
        <taxon>Bacillati</taxon>
        <taxon>Actinomycetota</taxon>
        <taxon>Actinomycetes</taxon>
        <taxon>Micromonosporales</taxon>
        <taxon>Micromonosporaceae</taxon>
        <taxon>Micromonospora</taxon>
    </lineage>
</organism>
<evidence type="ECO:0000313" key="5">
    <source>
        <dbReference type="Proteomes" id="UP000823521"/>
    </source>
</evidence>
<comment type="similarity">
    <text evidence="1 2">Belongs to the cytochrome P450 family.</text>
</comment>
<sequence length="410" mass="45092">MADRQEAVDLTTAEHVRDPYPLFARLREENPVCPMQRRRGRTSWLVTRYDDIVRAVLDPALRNDPRSVSTVTEGPRFPMGRHMVASDPPDHGRLRRLVAGALSPRRTGRLAPHIARTANDLLAALPTDEPVELAQDFAFPLALAVISELLGVPHADRADLSRWTLSILSSPADATAQFFADANAFHDYLNDLIETKRRNPDDAVISAMVAAHDHEGLVSAEELVSSVFQLVIAGYESSASTICTATLALLEHPEELGYFRAARGRELDQAVEELLRHTSTLQVLAQRFVVAPLTIGPVTIPAGETVLLAVGSGNHDPRRFADPDRLDLRRENNQHFAFGYGRHLCLGATLGRLEIKIAMALLIGQFPALRLAIPPNELNWRPGLGFRALSTLPIVLGPRHPGPRNDEIAS</sequence>
<evidence type="ECO:0000256" key="2">
    <source>
        <dbReference type="RuleBase" id="RU000461"/>
    </source>
</evidence>
<dbReference type="InterPro" id="IPR017972">
    <property type="entry name" value="Cyt_P450_CS"/>
</dbReference>
<protein>
    <submittedName>
        <fullName evidence="4">Cytochrome P450</fullName>
    </submittedName>
</protein>
<dbReference type="PROSITE" id="PS00086">
    <property type="entry name" value="CYTOCHROME_P450"/>
    <property type="match status" value="1"/>
</dbReference>
<evidence type="ECO:0000313" key="4">
    <source>
        <dbReference type="EMBL" id="MBO4207894.1"/>
    </source>
</evidence>
<dbReference type="PANTHER" id="PTHR46696:SF1">
    <property type="entry name" value="CYTOCHROME P450 YJIB-RELATED"/>
    <property type="match status" value="1"/>
</dbReference>
<dbReference type="PRINTS" id="PR00385">
    <property type="entry name" value="P450"/>
</dbReference>
<dbReference type="PANTHER" id="PTHR46696">
    <property type="entry name" value="P450, PUTATIVE (EUROFUNG)-RELATED"/>
    <property type="match status" value="1"/>
</dbReference>
<keyword evidence="2" id="KW-0408">Iron</keyword>
<reference evidence="4 5" key="1">
    <citation type="submission" date="2019-12" db="EMBL/GenBank/DDBJ databases">
        <title>Whole genome sequencing of endophytic Actinobacterium Micromonospora sp. MPMI6T.</title>
        <authorList>
            <person name="Evv R."/>
            <person name="Podile A.R."/>
        </authorList>
    </citation>
    <scope>NUCLEOTIDE SEQUENCE [LARGE SCALE GENOMIC DNA]</scope>
    <source>
        <strain evidence="4 5">MPMI6</strain>
    </source>
</reference>
<dbReference type="InterPro" id="IPR001128">
    <property type="entry name" value="Cyt_P450"/>
</dbReference>
<dbReference type="Proteomes" id="UP000823521">
    <property type="component" value="Unassembled WGS sequence"/>
</dbReference>
<dbReference type="InterPro" id="IPR002397">
    <property type="entry name" value="Cyt_P450_B"/>
</dbReference>
<keyword evidence="2" id="KW-0349">Heme</keyword>
<dbReference type="Pfam" id="PF00067">
    <property type="entry name" value="p450"/>
    <property type="match status" value="2"/>
</dbReference>
<dbReference type="Gene3D" id="1.10.630.10">
    <property type="entry name" value="Cytochrome P450"/>
    <property type="match status" value="1"/>
</dbReference>
<evidence type="ECO:0000256" key="3">
    <source>
        <dbReference type="SAM" id="MobiDB-lite"/>
    </source>
</evidence>
<proteinExistence type="inferred from homology"/>
<keyword evidence="2" id="KW-0560">Oxidoreductase</keyword>
<evidence type="ECO:0000256" key="1">
    <source>
        <dbReference type="ARBA" id="ARBA00010617"/>
    </source>
</evidence>
<keyword evidence="2" id="KW-0503">Monooxygenase</keyword>
<feature type="region of interest" description="Disordered" evidence="3">
    <location>
        <begin position="66"/>
        <end position="90"/>
    </location>
</feature>
<comment type="caution">
    <text evidence="4">The sequence shown here is derived from an EMBL/GenBank/DDBJ whole genome shotgun (WGS) entry which is preliminary data.</text>
</comment>
<dbReference type="InterPro" id="IPR036396">
    <property type="entry name" value="Cyt_P450_sf"/>
</dbReference>
<keyword evidence="2" id="KW-0479">Metal-binding</keyword>